<protein>
    <submittedName>
        <fullName evidence="1">Uncharacterized protein</fullName>
    </submittedName>
</protein>
<dbReference type="AlphaFoldDB" id="A0A0F9KSQ5"/>
<organism evidence="1">
    <name type="scientific">marine sediment metagenome</name>
    <dbReference type="NCBI Taxonomy" id="412755"/>
    <lineage>
        <taxon>unclassified sequences</taxon>
        <taxon>metagenomes</taxon>
        <taxon>ecological metagenomes</taxon>
    </lineage>
</organism>
<comment type="caution">
    <text evidence="1">The sequence shown here is derived from an EMBL/GenBank/DDBJ whole genome shotgun (WGS) entry which is preliminary data.</text>
</comment>
<proteinExistence type="predicted"/>
<accession>A0A0F9KSQ5</accession>
<dbReference type="EMBL" id="LAZR01007520">
    <property type="protein sequence ID" value="KKM84733.1"/>
    <property type="molecule type" value="Genomic_DNA"/>
</dbReference>
<name>A0A0F9KSQ5_9ZZZZ</name>
<evidence type="ECO:0000313" key="1">
    <source>
        <dbReference type="EMBL" id="KKM84733.1"/>
    </source>
</evidence>
<sequence>MSADIIEGLIVFLQADIPLAALVGTRVFGNELPRAEDDSMARKAVVLQPSGGPILMGGSYVRHTSQRFDIFSYGETVFQCQRVSRAVFDALKQLQRSVSAGVLIHWVDPAGGFANIRDPDARWPINFQSFQAFYAEEAAA</sequence>
<gene>
    <name evidence="1" type="ORF">LCGC14_1296240</name>
</gene>
<reference evidence="1" key="1">
    <citation type="journal article" date="2015" name="Nature">
        <title>Complex archaea that bridge the gap between prokaryotes and eukaryotes.</title>
        <authorList>
            <person name="Spang A."/>
            <person name="Saw J.H."/>
            <person name="Jorgensen S.L."/>
            <person name="Zaremba-Niedzwiedzka K."/>
            <person name="Martijn J."/>
            <person name="Lind A.E."/>
            <person name="van Eijk R."/>
            <person name="Schleper C."/>
            <person name="Guy L."/>
            <person name="Ettema T.J."/>
        </authorList>
    </citation>
    <scope>NUCLEOTIDE SEQUENCE</scope>
</reference>